<dbReference type="PATRIC" id="fig|1127696.3.peg.578"/>
<organism evidence="2 3">
    <name type="scientific">Porphyromonas catoniae F0037</name>
    <dbReference type="NCBI Taxonomy" id="1127696"/>
    <lineage>
        <taxon>Bacteria</taxon>
        <taxon>Pseudomonadati</taxon>
        <taxon>Bacteroidota</taxon>
        <taxon>Bacteroidia</taxon>
        <taxon>Bacteroidales</taxon>
        <taxon>Porphyromonadaceae</taxon>
        <taxon>Porphyromonas</taxon>
    </lineage>
</organism>
<dbReference type="CDD" id="cd09620">
    <property type="entry name" value="CBM9_like_3"/>
    <property type="match status" value="1"/>
</dbReference>
<sequence length="214" mass="24456">MKQISIPRLERNHRTLEAITPLLREQGQVLYIDTLNWRKDFSHRPLVAAYLGYDDEALYLTYVVDGEDLRTLSPGDGNYVHADSCVEFFMQRERGDAYTNFEFNAAGVCYAAHHSSPSESVLLSDEEFKSIERWGSHLGRHGLEETGPHAWVLTVSIPWQTMGYSQGHPDHFFANLYKCGDKTAHPHFLSWASIEETAPAFHRPQFFGELTLLP</sequence>
<dbReference type="GO" id="GO:0030246">
    <property type="term" value="F:carbohydrate binding"/>
    <property type="evidence" value="ECO:0007669"/>
    <property type="project" value="InterPro"/>
</dbReference>
<comment type="caution">
    <text evidence="2">The sequence shown here is derived from an EMBL/GenBank/DDBJ whole genome shotgun (WGS) entry which is preliminary data.</text>
</comment>
<dbReference type="Proteomes" id="UP000010408">
    <property type="component" value="Unassembled WGS sequence"/>
</dbReference>
<dbReference type="RefSeq" id="WP_005468857.1">
    <property type="nucleotide sequence ID" value="NZ_KB291043.1"/>
</dbReference>
<dbReference type="Pfam" id="PF16011">
    <property type="entry name" value="CBM9_2"/>
    <property type="match status" value="1"/>
</dbReference>
<gene>
    <name evidence="2" type="ORF">HMPREF9134_00651</name>
</gene>
<evidence type="ECO:0000313" key="2">
    <source>
        <dbReference type="EMBL" id="EKY02262.1"/>
    </source>
</evidence>
<protein>
    <recommendedName>
        <fullName evidence="1">Carbohydrate-binding domain-containing protein</fullName>
    </recommendedName>
</protein>
<dbReference type="GO" id="GO:0004553">
    <property type="term" value="F:hydrolase activity, hydrolyzing O-glycosyl compounds"/>
    <property type="evidence" value="ECO:0007669"/>
    <property type="project" value="InterPro"/>
</dbReference>
<evidence type="ECO:0000313" key="3">
    <source>
        <dbReference type="Proteomes" id="UP000010408"/>
    </source>
</evidence>
<dbReference type="SUPFAM" id="SSF49344">
    <property type="entry name" value="CBD9-like"/>
    <property type="match status" value="1"/>
</dbReference>
<accession>L1NGC6</accession>
<reference evidence="2 3" key="1">
    <citation type="submission" date="2012-05" db="EMBL/GenBank/DDBJ databases">
        <authorList>
            <person name="Weinstock G."/>
            <person name="Sodergren E."/>
            <person name="Lobos E.A."/>
            <person name="Fulton L."/>
            <person name="Fulton R."/>
            <person name="Courtney L."/>
            <person name="Fronick C."/>
            <person name="O'Laughlin M."/>
            <person name="Godfrey J."/>
            <person name="Wilson R.M."/>
            <person name="Miner T."/>
            <person name="Farmer C."/>
            <person name="Delehaunty K."/>
            <person name="Cordes M."/>
            <person name="Minx P."/>
            <person name="Tomlinson C."/>
            <person name="Chen J."/>
            <person name="Wollam A."/>
            <person name="Pepin K.H."/>
            <person name="Bhonagiri V."/>
            <person name="Zhang X."/>
            <person name="Suruliraj S."/>
            <person name="Warren W."/>
            <person name="Mitreva M."/>
            <person name="Mardis E.R."/>
            <person name="Wilson R.K."/>
        </authorList>
    </citation>
    <scope>NUCLEOTIDE SEQUENCE [LARGE SCALE GENOMIC DNA]</scope>
    <source>
        <strain evidence="2 3">F0037</strain>
    </source>
</reference>
<dbReference type="AlphaFoldDB" id="L1NGC6"/>
<proteinExistence type="predicted"/>
<dbReference type="eggNOG" id="COG3706">
    <property type="taxonomic scope" value="Bacteria"/>
</dbReference>
<dbReference type="HOGENOM" id="CLU_106157_0_0_10"/>
<feature type="domain" description="Carbohydrate-binding" evidence="1">
    <location>
        <begin position="26"/>
        <end position="212"/>
    </location>
</feature>
<dbReference type="EMBL" id="AMEQ01000018">
    <property type="protein sequence ID" value="EKY02262.1"/>
    <property type="molecule type" value="Genomic_DNA"/>
</dbReference>
<name>L1NGC6_9PORP</name>
<dbReference type="Gene3D" id="2.60.40.1190">
    <property type="match status" value="1"/>
</dbReference>
<dbReference type="STRING" id="1127696.HMPREF9134_00651"/>
<dbReference type="GO" id="GO:0016052">
    <property type="term" value="P:carbohydrate catabolic process"/>
    <property type="evidence" value="ECO:0007669"/>
    <property type="project" value="InterPro"/>
</dbReference>
<evidence type="ECO:0000259" key="1">
    <source>
        <dbReference type="Pfam" id="PF16011"/>
    </source>
</evidence>
<dbReference type="InterPro" id="IPR010502">
    <property type="entry name" value="Carb-bd_dom_fam9"/>
</dbReference>